<dbReference type="OrthoDB" id="9791898at2"/>
<gene>
    <name evidence="2" type="ORF">FN976_20530</name>
</gene>
<reference evidence="2 3" key="1">
    <citation type="submission" date="2019-07" db="EMBL/GenBank/DDBJ databases">
        <title>Caenimonas sedimenti sp. nov., isolated from activated sludge.</title>
        <authorList>
            <person name="Xu J."/>
        </authorList>
    </citation>
    <scope>NUCLEOTIDE SEQUENCE [LARGE SCALE GENOMIC DNA]</scope>
    <source>
        <strain evidence="2 3">HX-9-20</strain>
    </source>
</reference>
<keyword evidence="3" id="KW-1185">Reference proteome</keyword>
<evidence type="ECO:0000313" key="3">
    <source>
        <dbReference type="Proteomes" id="UP000318199"/>
    </source>
</evidence>
<name>A0A562ZLS1_9BURK</name>
<dbReference type="Pfam" id="PF18475">
    <property type="entry name" value="PIN7"/>
    <property type="match status" value="1"/>
</dbReference>
<sequence length="250" mass="27494">MIQFMAHTLLLLDYENVPKVDLSVLDEGFRAVIFVGRNQEPPRASKSKQNAHRFARVDFQKIDGMGKNALDFHIAFHLGRLFETSPETECIVIAKDKGYDPLLAHLNKNGMKCRRVASWDDLVAARTGSDSTPKVDGSSAQVGAAIEVPIAELTVCSRCKKASTIEHHGGRWCTNCGRFAAPPDPALLPSAKMKQGSGSLAWGRTTARVTPESERELPECGWCNRRSDMTGGIFDDGEWMCGHCVARYAT</sequence>
<evidence type="ECO:0000259" key="1">
    <source>
        <dbReference type="Pfam" id="PF18475"/>
    </source>
</evidence>
<comment type="caution">
    <text evidence="2">The sequence shown here is derived from an EMBL/GenBank/DDBJ whole genome shotgun (WGS) entry which is preliminary data.</text>
</comment>
<organism evidence="2 3">
    <name type="scientific">Caenimonas sedimenti</name>
    <dbReference type="NCBI Taxonomy" id="2596921"/>
    <lineage>
        <taxon>Bacteria</taxon>
        <taxon>Pseudomonadati</taxon>
        <taxon>Pseudomonadota</taxon>
        <taxon>Betaproteobacteria</taxon>
        <taxon>Burkholderiales</taxon>
        <taxon>Comamonadaceae</taxon>
        <taxon>Caenimonas</taxon>
    </lineage>
</organism>
<dbReference type="AlphaFoldDB" id="A0A562ZLS1"/>
<dbReference type="EMBL" id="VOBQ01000016">
    <property type="protein sequence ID" value="TWO69124.1"/>
    <property type="molecule type" value="Genomic_DNA"/>
</dbReference>
<evidence type="ECO:0000313" key="2">
    <source>
        <dbReference type="EMBL" id="TWO69124.1"/>
    </source>
</evidence>
<protein>
    <recommendedName>
        <fullName evidence="1">PIN-like domain-containing protein</fullName>
    </recommendedName>
</protein>
<proteinExistence type="predicted"/>
<feature type="domain" description="PIN-like" evidence="1">
    <location>
        <begin position="11"/>
        <end position="110"/>
    </location>
</feature>
<dbReference type="InterPro" id="IPR041494">
    <property type="entry name" value="PIN7"/>
</dbReference>
<accession>A0A562ZLS1</accession>
<dbReference type="Proteomes" id="UP000318199">
    <property type="component" value="Unassembled WGS sequence"/>
</dbReference>
<dbReference type="RefSeq" id="WP_145894934.1">
    <property type="nucleotide sequence ID" value="NZ_VOBQ01000016.1"/>
</dbReference>